<dbReference type="Proteomes" id="UP000019225">
    <property type="component" value="Chromosome"/>
</dbReference>
<evidence type="ECO:0000256" key="5">
    <source>
        <dbReference type="SAM" id="MobiDB-lite"/>
    </source>
</evidence>
<evidence type="ECO:0000259" key="8">
    <source>
        <dbReference type="Pfam" id="PF06271"/>
    </source>
</evidence>
<dbReference type="HOGENOM" id="CLU_653428_0_0_11"/>
<keyword evidence="4 6" id="KW-0472">Membrane</keyword>
<feature type="transmembrane region" description="Helical" evidence="6">
    <location>
        <begin position="218"/>
        <end position="243"/>
    </location>
</feature>
<dbReference type="RefSeq" id="WP_025356417.1">
    <property type="nucleotide sequence ID" value="NZ_CP007155.1"/>
</dbReference>
<sequence>MSSAYLLPIKTAVFVFPLLALFLLVPVAIVLYRRHGIMSSWRTLSFYSFLFYALTAFCMTIVPLPGPSVDVCAKYPELAHPQLTLGNTFNDIWKEAKGEASLNALVLHNPAVIETGLNLLLLLPLGVYLRYHFRRGFLASSLIGFGTAAFFELTQLTGVWGLYECPYRLFDVDDLAVNTAGAMLGWAVAGPLTRWLPTLDTLDDAALARRPVPVGRRLLALLLDFTGLPFLMGFLSLVCAVLLGKNWFLFGPVLAVAVWFVLLPWWTGATPGKWVLLLRLVGPDGGRPAPWRLAVRVLVLSVPFLPIPIGLGVVLAAAISISYAAAGGLLDRIADNPGVLLELVGEHLPSVLAVLALLGVTFGLFVAFAVALLWHPRRLGLHELISGVHNVALPHKRARRPEATPEPATEPVAVAD</sequence>
<keyword evidence="2 6" id="KW-0812">Transmembrane</keyword>
<feature type="transmembrane region" description="Helical" evidence="6">
    <location>
        <begin position="249"/>
        <end position="269"/>
    </location>
</feature>
<evidence type="ECO:0000313" key="9">
    <source>
        <dbReference type="EMBL" id="AHH96277.1"/>
    </source>
</evidence>
<dbReference type="PANTHER" id="PTHR36834">
    <property type="entry name" value="MEMBRANE PROTEIN-RELATED"/>
    <property type="match status" value="1"/>
</dbReference>
<proteinExistence type="predicted"/>
<dbReference type="OrthoDB" id="4822551at2"/>
<dbReference type="InterPro" id="IPR053150">
    <property type="entry name" value="Teicoplanin_resist-assoc"/>
</dbReference>
<comment type="subcellular location">
    <subcellularLocation>
        <location evidence="1">Membrane</location>
        <topology evidence="1">Multi-pass membrane protein</topology>
    </subcellularLocation>
</comment>
<feature type="compositionally biased region" description="Low complexity" evidence="5">
    <location>
        <begin position="405"/>
        <end position="416"/>
    </location>
</feature>
<feature type="domain" description="VanZ-like" evidence="7">
    <location>
        <begin position="49"/>
        <end position="189"/>
    </location>
</feature>
<evidence type="ECO:0000256" key="2">
    <source>
        <dbReference type="ARBA" id="ARBA00022692"/>
    </source>
</evidence>
<evidence type="ECO:0000256" key="1">
    <source>
        <dbReference type="ARBA" id="ARBA00004141"/>
    </source>
</evidence>
<dbReference type="InterPro" id="IPR010432">
    <property type="entry name" value="RDD"/>
</dbReference>
<feature type="transmembrane region" description="Helical" evidence="6">
    <location>
        <begin position="44"/>
        <end position="64"/>
    </location>
</feature>
<dbReference type="KEGG" id="kal:KALB_2909"/>
<dbReference type="STRING" id="1449976.KALB_2909"/>
<reference evidence="9 10" key="1">
    <citation type="journal article" date="2014" name="BMC Genomics">
        <title>Complete genome sequence of producer of the glycopeptide antibiotic Aculeximycin Kutzneria albida DSM 43870T, a representative of minor genus of Pseudonocardiaceae.</title>
        <authorList>
            <person name="Rebets Y."/>
            <person name="Tokovenko B."/>
            <person name="Lushchyk I."/>
            <person name="Ruckert C."/>
            <person name="Zaburannyi N."/>
            <person name="Bechthold A."/>
            <person name="Kalinowski J."/>
            <person name="Luzhetskyy A."/>
        </authorList>
    </citation>
    <scope>NUCLEOTIDE SEQUENCE [LARGE SCALE GENOMIC DNA]</scope>
    <source>
        <strain evidence="9">DSM 43870</strain>
    </source>
</reference>
<organism evidence="9 10">
    <name type="scientific">Kutzneria albida DSM 43870</name>
    <dbReference type="NCBI Taxonomy" id="1449976"/>
    <lineage>
        <taxon>Bacteria</taxon>
        <taxon>Bacillati</taxon>
        <taxon>Actinomycetota</taxon>
        <taxon>Actinomycetes</taxon>
        <taxon>Pseudonocardiales</taxon>
        <taxon>Pseudonocardiaceae</taxon>
        <taxon>Kutzneria</taxon>
    </lineage>
</organism>
<protein>
    <submittedName>
        <fullName evidence="9">VanZ family protein</fullName>
    </submittedName>
</protein>
<evidence type="ECO:0000256" key="4">
    <source>
        <dbReference type="ARBA" id="ARBA00023136"/>
    </source>
</evidence>
<evidence type="ECO:0000313" key="10">
    <source>
        <dbReference type="Proteomes" id="UP000019225"/>
    </source>
</evidence>
<feature type="transmembrane region" description="Helical" evidence="6">
    <location>
        <begin position="141"/>
        <end position="163"/>
    </location>
</feature>
<dbReference type="Pfam" id="PF06271">
    <property type="entry name" value="RDD"/>
    <property type="match status" value="1"/>
</dbReference>
<feature type="transmembrane region" description="Helical" evidence="6">
    <location>
        <begin position="175"/>
        <end position="197"/>
    </location>
</feature>
<accession>W5W5U9</accession>
<dbReference type="Pfam" id="PF04892">
    <property type="entry name" value="VanZ"/>
    <property type="match status" value="1"/>
</dbReference>
<dbReference type="eggNOG" id="COG4767">
    <property type="taxonomic scope" value="Bacteria"/>
</dbReference>
<dbReference type="eggNOG" id="COG1714">
    <property type="taxonomic scope" value="Bacteria"/>
</dbReference>
<keyword evidence="3 6" id="KW-1133">Transmembrane helix</keyword>
<dbReference type="EMBL" id="CP007155">
    <property type="protein sequence ID" value="AHH96277.1"/>
    <property type="molecule type" value="Genomic_DNA"/>
</dbReference>
<feature type="domain" description="RDD" evidence="8">
    <location>
        <begin position="213"/>
        <end position="386"/>
    </location>
</feature>
<name>W5W5U9_9PSEU</name>
<feature type="transmembrane region" description="Helical" evidence="6">
    <location>
        <begin position="12"/>
        <end position="32"/>
    </location>
</feature>
<gene>
    <name evidence="9" type="ORF">KALB_2909</name>
</gene>
<dbReference type="AlphaFoldDB" id="W5W5U9"/>
<feature type="transmembrane region" description="Helical" evidence="6">
    <location>
        <begin position="350"/>
        <end position="374"/>
    </location>
</feature>
<evidence type="ECO:0000256" key="6">
    <source>
        <dbReference type="SAM" id="Phobius"/>
    </source>
</evidence>
<feature type="transmembrane region" description="Helical" evidence="6">
    <location>
        <begin position="111"/>
        <end position="129"/>
    </location>
</feature>
<feature type="region of interest" description="Disordered" evidence="5">
    <location>
        <begin position="396"/>
        <end position="416"/>
    </location>
</feature>
<keyword evidence="10" id="KW-1185">Reference proteome</keyword>
<evidence type="ECO:0000256" key="3">
    <source>
        <dbReference type="ARBA" id="ARBA00022989"/>
    </source>
</evidence>
<dbReference type="PANTHER" id="PTHR36834:SF1">
    <property type="entry name" value="INTEGRAL MEMBRANE PROTEIN"/>
    <property type="match status" value="1"/>
</dbReference>
<dbReference type="InterPro" id="IPR006976">
    <property type="entry name" value="VanZ-like"/>
</dbReference>
<feature type="transmembrane region" description="Helical" evidence="6">
    <location>
        <begin position="297"/>
        <end position="330"/>
    </location>
</feature>
<evidence type="ECO:0000259" key="7">
    <source>
        <dbReference type="Pfam" id="PF04892"/>
    </source>
</evidence>
<dbReference type="GO" id="GO:0016020">
    <property type="term" value="C:membrane"/>
    <property type="evidence" value="ECO:0007669"/>
    <property type="project" value="UniProtKB-SubCell"/>
</dbReference>